<proteinExistence type="predicted"/>
<evidence type="ECO:0000313" key="4">
    <source>
        <dbReference type="Proteomes" id="UP000826012"/>
    </source>
</evidence>
<keyword evidence="4" id="KW-1185">Reference proteome</keyword>
<evidence type="ECO:0000259" key="2">
    <source>
        <dbReference type="Pfam" id="PF00934"/>
    </source>
</evidence>
<feature type="transmembrane region" description="Helical" evidence="1">
    <location>
        <begin position="269"/>
        <end position="291"/>
    </location>
</feature>
<feature type="transmembrane region" description="Helical" evidence="1">
    <location>
        <begin position="297"/>
        <end position="317"/>
    </location>
</feature>
<name>A0ABM7SSW4_9MYCO</name>
<dbReference type="InterPro" id="IPR000084">
    <property type="entry name" value="PE-PGRS_N"/>
</dbReference>
<gene>
    <name evidence="3" type="ORF">MTY59_07180</name>
</gene>
<keyword evidence="1" id="KW-0472">Membrane</keyword>
<feature type="domain" description="PE" evidence="2">
    <location>
        <begin position="4"/>
        <end position="94"/>
    </location>
</feature>
<dbReference type="Pfam" id="PF00934">
    <property type="entry name" value="PE"/>
    <property type="match status" value="1"/>
</dbReference>
<keyword evidence="1" id="KW-1133">Transmembrane helix</keyword>
<accession>A0ABM7SSW4</accession>
<dbReference type="Proteomes" id="UP000826012">
    <property type="component" value="Chromosome"/>
</dbReference>
<evidence type="ECO:0000256" key="1">
    <source>
        <dbReference type="SAM" id="Phobius"/>
    </source>
</evidence>
<dbReference type="EMBL" id="AP024828">
    <property type="protein sequence ID" value="BCZ20863.1"/>
    <property type="molecule type" value="Genomic_DNA"/>
</dbReference>
<reference evidence="3 4" key="1">
    <citation type="submission" date="2021-07" db="EMBL/GenBank/DDBJ databases">
        <title>Complete genome sequence of nontuberculous Mycobacterium sp. TY59.</title>
        <authorList>
            <person name="Fukushima K."/>
        </authorList>
    </citation>
    <scope>NUCLEOTIDE SEQUENCE [LARGE SCALE GENOMIC DNA]</scope>
    <source>
        <strain evidence="3 4">TY59</strain>
    </source>
</reference>
<keyword evidence="1" id="KW-0812">Transmembrane</keyword>
<sequence length="537" mass="54037">MSFVQATPEFVAAAAGDLARIGTTISSANIAAMGSTSGVLAPGADEVSASIAALFDAHSQVYQALSAQAAAFHSQFVQLMNGGAAQYAFAEAANTSPLQTAAAPASVAAQVPAVSAGAVGMSAPTAPAGPLAAAVAPAAVAPAPAGTPVAAAPGGVGDAGLGHHAGRRGAGGDAGLRSGGLARPRAAGGLGCDADRHPRRAAADRSAAADLAGLHDAGIGAYRSARPGCCAAGASGATGRGAGQAGAGRAHRVGVGEALVLARYLKAQLVVLLCGGLVGPIFLVVYFTLGLGRLLQWMFYVGVLITVADVLIALALANYGAKSSAKVAALERNGVLALAQITGITETGTWVNNQQVVKVHLHIAGPGLVPFDSEDRVIASVTRLGNLNARKVVVLVNPTTSEYRIDWERSALVNGLVPAQFTVAEDNKTYDLSGQAGPLMEILQILKANNVALNQMVDIRSNPDLRAQIQAVVRRAVEQQAPAVQPAPAAAPAAATVVTPPEPSIAARLQELQDLHTSGALTDDEYTSRRAAIIAEI</sequence>
<dbReference type="SUPFAM" id="SSF140459">
    <property type="entry name" value="PE/PPE dimer-like"/>
    <property type="match status" value="1"/>
</dbReference>
<dbReference type="InterPro" id="IPR038332">
    <property type="entry name" value="PPE_sf"/>
</dbReference>
<organism evidence="3 4">
    <name type="scientific">Mycobacterium senriense</name>
    <dbReference type="NCBI Taxonomy" id="2775496"/>
    <lineage>
        <taxon>Bacteria</taxon>
        <taxon>Bacillati</taxon>
        <taxon>Actinomycetota</taxon>
        <taxon>Actinomycetes</taxon>
        <taxon>Mycobacteriales</taxon>
        <taxon>Mycobacteriaceae</taxon>
        <taxon>Mycobacterium</taxon>
        <taxon>Mycobacterium avium complex (MAC)</taxon>
    </lineage>
</organism>
<evidence type="ECO:0000313" key="3">
    <source>
        <dbReference type="EMBL" id="BCZ20863.1"/>
    </source>
</evidence>
<dbReference type="Gene3D" id="1.10.287.850">
    <property type="entry name" value="HP0062-like domain"/>
    <property type="match status" value="1"/>
</dbReference>
<protein>
    <recommendedName>
        <fullName evidence="2">PE domain-containing protein</fullName>
    </recommendedName>
</protein>